<evidence type="ECO:0000313" key="1">
    <source>
        <dbReference type="EMBL" id="MHO04634.1"/>
    </source>
</evidence>
<comment type="caution">
    <text evidence="1">The sequence shown here is derived from an EMBL/GenBank/DDBJ whole genome shotgun (WGS) entry which is preliminary data.</text>
</comment>
<proteinExistence type="predicted"/>
<dbReference type="SUPFAM" id="SSF46785">
    <property type="entry name" value="Winged helix' DNA-binding domain"/>
    <property type="match status" value="1"/>
</dbReference>
<gene>
    <name evidence="1" type="ORF">D9F05_09640</name>
</gene>
<protein>
    <submittedName>
        <fullName evidence="1">Winged helix-turn-helix transcriptional regulator</fullName>
    </submittedName>
</protein>
<dbReference type="Gene3D" id="1.10.10.10">
    <property type="entry name" value="Winged helix-like DNA-binding domain superfamily/Winged helix DNA-binding domain"/>
    <property type="match status" value="1"/>
</dbReference>
<dbReference type="EMBL" id="RNRV01000013">
    <property type="protein sequence ID" value="MHO04634.1"/>
    <property type="molecule type" value="Genomic_DNA"/>
</dbReference>
<dbReference type="AlphaFoldDB" id="A0A3L0VYW6"/>
<reference evidence="1" key="1">
    <citation type="submission" date="2018-10" db="EMBL/GenBank/DDBJ databases">
        <authorList>
            <consortium name="NARMS: The National Antimicrobial Resistance Monitoring System"/>
        </authorList>
    </citation>
    <scope>NUCLEOTIDE SEQUENCE [LARGE SCALE GENOMIC DNA]</scope>
    <source>
        <strain evidence="1">CVM N17EC0388</strain>
    </source>
</reference>
<accession>A0A3L0VYW6</accession>
<sequence length="83" mass="9440">MAMTAVELAQMLDVSVPQVERALDKLKQKGLVTDLGEDWQLVSIWPEFNLEVDCNTGNYRRVYQDGRIELEDARISVRGNDEG</sequence>
<dbReference type="InterPro" id="IPR036390">
    <property type="entry name" value="WH_DNA-bd_sf"/>
</dbReference>
<name>A0A3L0VYW6_ECOLX</name>
<dbReference type="InterPro" id="IPR036388">
    <property type="entry name" value="WH-like_DNA-bd_sf"/>
</dbReference>
<organism evidence="1">
    <name type="scientific">Escherichia coli</name>
    <dbReference type="NCBI Taxonomy" id="562"/>
    <lineage>
        <taxon>Bacteria</taxon>
        <taxon>Pseudomonadati</taxon>
        <taxon>Pseudomonadota</taxon>
        <taxon>Gammaproteobacteria</taxon>
        <taxon>Enterobacterales</taxon>
        <taxon>Enterobacteriaceae</taxon>
        <taxon>Escherichia</taxon>
    </lineage>
</organism>